<dbReference type="AlphaFoldDB" id="A0AAE0NR08"/>
<name>A0AAE0NR08_9PEZI</name>
<dbReference type="Gene3D" id="1.50.10.20">
    <property type="match status" value="1"/>
</dbReference>
<evidence type="ECO:0000256" key="8">
    <source>
        <dbReference type="ARBA" id="ARBA00023180"/>
    </source>
</evidence>
<dbReference type="GO" id="GO:0016052">
    <property type="term" value="P:carbohydrate catabolic process"/>
    <property type="evidence" value="ECO:0007669"/>
    <property type="project" value="InterPro"/>
</dbReference>
<dbReference type="Proteomes" id="UP001285441">
    <property type="component" value="Unassembled WGS sequence"/>
</dbReference>
<dbReference type="InterPro" id="IPR014480">
    <property type="entry name" value="Mannan-1_6-alpha_mannosidase"/>
</dbReference>
<dbReference type="GO" id="GO:0009272">
    <property type="term" value="P:fungal-type cell wall biogenesis"/>
    <property type="evidence" value="ECO:0007669"/>
    <property type="project" value="TreeGrafter"/>
</dbReference>
<evidence type="ECO:0000313" key="14">
    <source>
        <dbReference type="Proteomes" id="UP001285441"/>
    </source>
</evidence>
<dbReference type="GO" id="GO:0012505">
    <property type="term" value="C:endomembrane system"/>
    <property type="evidence" value="ECO:0007669"/>
    <property type="project" value="UniProtKB-SubCell"/>
</dbReference>
<dbReference type="EC" id="3.2.1.101" evidence="4 10"/>
<evidence type="ECO:0000256" key="9">
    <source>
        <dbReference type="ARBA" id="ARBA00023295"/>
    </source>
</evidence>
<comment type="similarity">
    <text evidence="3 10">Belongs to the glycosyl hydrolase 76 family.</text>
</comment>
<evidence type="ECO:0000256" key="2">
    <source>
        <dbReference type="ARBA" id="ARBA00004308"/>
    </source>
</evidence>
<organism evidence="13 14">
    <name type="scientific">Podospora didyma</name>
    <dbReference type="NCBI Taxonomy" id="330526"/>
    <lineage>
        <taxon>Eukaryota</taxon>
        <taxon>Fungi</taxon>
        <taxon>Dikarya</taxon>
        <taxon>Ascomycota</taxon>
        <taxon>Pezizomycotina</taxon>
        <taxon>Sordariomycetes</taxon>
        <taxon>Sordariomycetidae</taxon>
        <taxon>Sordariales</taxon>
        <taxon>Podosporaceae</taxon>
        <taxon>Podospora</taxon>
    </lineage>
</organism>
<dbReference type="PANTHER" id="PTHR12145:SF36">
    <property type="entry name" value="MANNAN ENDO-1,6-ALPHA-MANNOSIDASE DCW1"/>
    <property type="match status" value="1"/>
</dbReference>
<evidence type="ECO:0000313" key="13">
    <source>
        <dbReference type="EMBL" id="KAK3386060.1"/>
    </source>
</evidence>
<comment type="caution">
    <text evidence="13">The sequence shown here is derived from an EMBL/GenBank/DDBJ whole genome shotgun (WGS) entry which is preliminary data.</text>
</comment>
<evidence type="ECO:0000256" key="12">
    <source>
        <dbReference type="SAM" id="SignalP"/>
    </source>
</evidence>
<sequence length="486" mass="52060">MMATSLASMAPKALLLLGFGLGSLPATTAQRHSPYQIDTREHIVESARTLAYDLMTYYKGNQTGKIPGLLPGPPTSKQGDYWWWQGGALMATFVDYWKLTGDNSYNQVVTEGLLWQAGEDGDFQPLNQTATMGNDEQCFWANTAMLAAENGFPNPPQGKPQWIDLSKTVFEYMTRRRSLEKTCGGDGLRWQIPLINAGYDYKNTVSNACYFNLAARLALYTGNSTYSDAATSVFKWLEDVGFVTKDFAVYDGAHTGTNCTDINKAQFSLNAAYLTEGAAFMYNATNGQNTLWKDRLSGLTTATLSTFFPKDVATEIACESRSTCTTDMLMYKGFLHSWLSVAAKLAPQHAAKILGVLNTSATAAVYQCLGGPEGTTKRQCGFYWSKGSFYTPPGTSSTGTGAGEQMNVLNAVQSLLMEGSGKLATQASPAIDGSGGKSSSADTTGTSTSSTTSAAPTSDASRETRSVGVVVALVSGLGLFMGLLMS</sequence>
<keyword evidence="5 12" id="KW-0732">Signal</keyword>
<keyword evidence="9 10" id="KW-0326">Glycosidase</keyword>
<dbReference type="Pfam" id="PF03663">
    <property type="entry name" value="Glyco_hydro_76"/>
    <property type="match status" value="1"/>
</dbReference>
<evidence type="ECO:0000256" key="5">
    <source>
        <dbReference type="ARBA" id="ARBA00022729"/>
    </source>
</evidence>
<gene>
    <name evidence="13" type="ORF">B0H63DRAFT_191314</name>
</gene>
<dbReference type="PANTHER" id="PTHR12145">
    <property type="entry name" value="MANNAN ENDO-1,6-ALPHA-MANNOSIDASE DCW1"/>
    <property type="match status" value="1"/>
</dbReference>
<evidence type="ECO:0000256" key="1">
    <source>
        <dbReference type="ARBA" id="ARBA00001452"/>
    </source>
</evidence>
<reference evidence="13" key="1">
    <citation type="journal article" date="2023" name="Mol. Phylogenet. Evol.">
        <title>Genome-scale phylogeny and comparative genomics of the fungal order Sordariales.</title>
        <authorList>
            <person name="Hensen N."/>
            <person name="Bonometti L."/>
            <person name="Westerberg I."/>
            <person name="Brannstrom I.O."/>
            <person name="Guillou S."/>
            <person name="Cros-Aarteil S."/>
            <person name="Calhoun S."/>
            <person name="Haridas S."/>
            <person name="Kuo A."/>
            <person name="Mondo S."/>
            <person name="Pangilinan J."/>
            <person name="Riley R."/>
            <person name="LaButti K."/>
            <person name="Andreopoulos B."/>
            <person name="Lipzen A."/>
            <person name="Chen C."/>
            <person name="Yan M."/>
            <person name="Daum C."/>
            <person name="Ng V."/>
            <person name="Clum A."/>
            <person name="Steindorff A."/>
            <person name="Ohm R.A."/>
            <person name="Martin F."/>
            <person name="Silar P."/>
            <person name="Natvig D.O."/>
            <person name="Lalanne C."/>
            <person name="Gautier V."/>
            <person name="Ament-Velasquez S.L."/>
            <person name="Kruys A."/>
            <person name="Hutchinson M.I."/>
            <person name="Powell A.J."/>
            <person name="Barry K."/>
            <person name="Miller A.N."/>
            <person name="Grigoriev I.V."/>
            <person name="Debuchy R."/>
            <person name="Gladieux P."/>
            <person name="Hiltunen Thoren M."/>
            <person name="Johannesson H."/>
        </authorList>
    </citation>
    <scope>NUCLEOTIDE SEQUENCE</scope>
    <source>
        <strain evidence="13">CBS 232.78</strain>
    </source>
</reference>
<dbReference type="InterPro" id="IPR005198">
    <property type="entry name" value="Glyco_hydro_76"/>
</dbReference>
<evidence type="ECO:0000256" key="7">
    <source>
        <dbReference type="ARBA" id="ARBA00023136"/>
    </source>
</evidence>
<feature type="region of interest" description="Disordered" evidence="11">
    <location>
        <begin position="427"/>
        <end position="462"/>
    </location>
</feature>
<evidence type="ECO:0000256" key="10">
    <source>
        <dbReference type="PIRNR" id="PIRNR016302"/>
    </source>
</evidence>
<evidence type="ECO:0000256" key="3">
    <source>
        <dbReference type="ARBA" id="ARBA00009699"/>
    </source>
</evidence>
<dbReference type="FunFam" id="1.50.10.20:FF:000006">
    <property type="entry name" value="Mannan endo-1,6-alpha-mannosidase"/>
    <property type="match status" value="1"/>
</dbReference>
<dbReference type="GO" id="GO:0008496">
    <property type="term" value="F:mannan endo-1,6-alpha-mannosidase activity"/>
    <property type="evidence" value="ECO:0007669"/>
    <property type="project" value="UniProtKB-UniRule"/>
</dbReference>
<keyword evidence="7" id="KW-0472">Membrane</keyword>
<comment type="subcellular location">
    <subcellularLocation>
        <location evidence="2">Endomembrane system</location>
    </subcellularLocation>
</comment>
<dbReference type="EMBL" id="JAULSW010000004">
    <property type="protein sequence ID" value="KAK3386060.1"/>
    <property type="molecule type" value="Genomic_DNA"/>
</dbReference>
<accession>A0AAE0NR08</accession>
<keyword evidence="14" id="KW-1185">Reference proteome</keyword>
<dbReference type="SUPFAM" id="SSF48208">
    <property type="entry name" value="Six-hairpin glycosidases"/>
    <property type="match status" value="1"/>
</dbReference>
<feature type="signal peptide" evidence="12">
    <location>
        <begin position="1"/>
        <end position="29"/>
    </location>
</feature>
<keyword evidence="8" id="KW-0325">Glycoprotein</keyword>
<evidence type="ECO:0000256" key="11">
    <source>
        <dbReference type="SAM" id="MobiDB-lite"/>
    </source>
</evidence>
<dbReference type="PIRSF" id="PIRSF016302">
    <property type="entry name" value="Man_a_manosd"/>
    <property type="match status" value="1"/>
</dbReference>
<evidence type="ECO:0000256" key="4">
    <source>
        <dbReference type="ARBA" id="ARBA00012350"/>
    </source>
</evidence>
<feature type="chain" id="PRO_5042080172" description="Mannan endo-1,6-alpha-mannosidase" evidence="12">
    <location>
        <begin position="30"/>
        <end position="486"/>
    </location>
</feature>
<keyword evidence="6 10" id="KW-0378">Hydrolase</keyword>
<feature type="compositionally biased region" description="Low complexity" evidence="11">
    <location>
        <begin position="437"/>
        <end position="459"/>
    </location>
</feature>
<comment type="catalytic activity">
    <reaction evidence="1 10">
        <text>Random hydrolysis of (1-&gt;6)-alpha-D-mannosidic linkages in unbranched (1-&gt;6)-mannans.</text>
        <dbReference type="EC" id="3.2.1.101"/>
    </reaction>
</comment>
<proteinExistence type="inferred from homology"/>
<dbReference type="InterPro" id="IPR008928">
    <property type="entry name" value="6-hairpin_glycosidase_sf"/>
</dbReference>
<evidence type="ECO:0000256" key="6">
    <source>
        <dbReference type="ARBA" id="ARBA00022801"/>
    </source>
</evidence>
<protein>
    <recommendedName>
        <fullName evidence="4 10">Mannan endo-1,6-alpha-mannosidase</fullName>
        <ecNumber evidence="4 10">3.2.1.101</ecNumber>
    </recommendedName>
</protein>
<reference evidence="13" key="2">
    <citation type="submission" date="2023-06" db="EMBL/GenBank/DDBJ databases">
        <authorList>
            <consortium name="Lawrence Berkeley National Laboratory"/>
            <person name="Haridas S."/>
            <person name="Hensen N."/>
            <person name="Bonometti L."/>
            <person name="Westerberg I."/>
            <person name="Brannstrom I.O."/>
            <person name="Guillou S."/>
            <person name="Cros-Aarteil S."/>
            <person name="Calhoun S."/>
            <person name="Kuo A."/>
            <person name="Mondo S."/>
            <person name="Pangilinan J."/>
            <person name="Riley R."/>
            <person name="LaButti K."/>
            <person name="Andreopoulos B."/>
            <person name="Lipzen A."/>
            <person name="Chen C."/>
            <person name="Yanf M."/>
            <person name="Daum C."/>
            <person name="Ng V."/>
            <person name="Clum A."/>
            <person name="Steindorff A."/>
            <person name="Ohm R."/>
            <person name="Martin F."/>
            <person name="Silar P."/>
            <person name="Natvig D."/>
            <person name="Lalanne C."/>
            <person name="Gautier V."/>
            <person name="Ament-velasquez S.L."/>
            <person name="Kruys A."/>
            <person name="Hutchinson M.I."/>
            <person name="Powell A.J."/>
            <person name="Barry K."/>
            <person name="Miller A.N."/>
            <person name="Grigoriev I.V."/>
            <person name="Debuchy R."/>
            <person name="Gladieux P."/>
            <person name="Thoren M.H."/>
            <person name="Johannesson H."/>
        </authorList>
    </citation>
    <scope>NUCLEOTIDE SEQUENCE</scope>
    <source>
        <strain evidence="13">CBS 232.78</strain>
    </source>
</reference>